<reference evidence="2 3" key="1">
    <citation type="submission" date="2016-10" db="EMBL/GenBank/DDBJ databases">
        <authorList>
            <person name="de Groot N.N."/>
        </authorList>
    </citation>
    <scope>NUCLEOTIDE SEQUENCE [LARGE SCALE GENOMIC DNA]</scope>
    <source>
        <strain evidence="2 3">CGMCC 1.5012</strain>
    </source>
</reference>
<gene>
    <name evidence="2" type="ORF">SAMN05192585_1383</name>
</gene>
<feature type="domain" description="Phospholipase C/D" evidence="1">
    <location>
        <begin position="27"/>
        <end position="166"/>
    </location>
</feature>
<keyword evidence="3" id="KW-1185">Reference proteome</keyword>
<proteinExistence type="predicted"/>
<dbReference type="STRING" id="258515.SAMN05192585_1383"/>
<evidence type="ECO:0000259" key="1">
    <source>
        <dbReference type="Pfam" id="PF00882"/>
    </source>
</evidence>
<name>A0A1H0F508_9FIRM</name>
<dbReference type="Pfam" id="PF00882">
    <property type="entry name" value="Zn_dep_PLPC"/>
    <property type="match status" value="1"/>
</dbReference>
<sequence length="214" mass="23818">MLFGYKTVIMNANRSIKGVHPMNLNSHLKMASKVMNLYIREQRFTERLAFLFGNIQPDIIGSFMFVPHSAQARGAAFEKRIKNCIDSIENARHGGVYTNIKLGILCHFLADFFCYAHNGGIPSSREHIGYEMAITKCLKAQSPIGAAVMLPSQRADKILENIWAAYEEYRSIPSTPERDIAYAVSLCAYLFGSADSIARESRFAGMLEPAAALS</sequence>
<dbReference type="InterPro" id="IPR029002">
    <property type="entry name" value="PLPC/GPLD1"/>
</dbReference>
<dbReference type="EMBL" id="FNID01000038">
    <property type="protein sequence ID" value="SDN89682.1"/>
    <property type="molecule type" value="Genomic_DNA"/>
</dbReference>
<organism evidence="2 3">
    <name type="scientific">Acetanaerobacterium elongatum</name>
    <dbReference type="NCBI Taxonomy" id="258515"/>
    <lineage>
        <taxon>Bacteria</taxon>
        <taxon>Bacillati</taxon>
        <taxon>Bacillota</taxon>
        <taxon>Clostridia</taxon>
        <taxon>Eubacteriales</taxon>
        <taxon>Oscillospiraceae</taxon>
        <taxon>Acetanaerobacterium</taxon>
    </lineage>
</organism>
<dbReference type="Proteomes" id="UP000199182">
    <property type="component" value="Unassembled WGS sequence"/>
</dbReference>
<accession>A0A1H0F508</accession>
<protein>
    <submittedName>
        <fullName evidence="2">Zinc dependent phospholipase C</fullName>
    </submittedName>
</protein>
<evidence type="ECO:0000313" key="3">
    <source>
        <dbReference type="Proteomes" id="UP000199182"/>
    </source>
</evidence>
<evidence type="ECO:0000313" key="2">
    <source>
        <dbReference type="EMBL" id="SDN89682.1"/>
    </source>
</evidence>
<dbReference type="AlphaFoldDB" id="A0A1H0F508"/>